<dbReference type="AlphaFoldDB" id="A0A916EAG3"/>
<dbReference type="GO" id="GO:0003676">
    <property type="term" value="F:nucleic acid binding"/>
    <property type="evidence" value="ECO:0007669"/>
    <property type="project" value="InterPro"/>
</dbReference>
<keyword evidence="1" id="KW-0862">Zinc</keyword>
<sequence length="274" mass="30996">MYPNHSNWAKSYLPFQFNGGVQSTQSVESFNAIIKKAVNSASTLCEVEKAIDKRYEKSDITSNDFIENLVDELQATLRSLLSGIEFENIIETWRIRRIGGLSQRENLVVLLSDGTHLCTCMETVTKTKTAINVALDTKTDGELIKILKDFIAVKYEKQSEGDDANNILDYTADQLLGQDVSNEIVPLQQYLIGQITNPNVTKIRRAPSKKRLKSAIKLSKKKVLIQENLNEPNNQIRSQRKCLLCGKSGYYQKKCPNAKKNDQYRGMKNRGVDD</sequence>
<dbReference type="GO" id="GO:0008270">
    <property type="term" value="F:zinc ion binding"/>
    <property type="evidence" value="ECO:0007669"/>
    <property type="project" value="UniProtKB-KW"/>
</dbReference>
<evidence type="ECO:0000313" key="4">
    <source>
        <dbReference type="Proteomes" id="UP000684084"/>
    </source>
</evidence>
<comment type="caution">
    <text evidence="3">The sequence shown here is derived from an EMBL/GenBank/DDBJ whole genome shotgun (WGS) entry which is preliminary data.</text>
</comment>
<accession>A0A916EAG3</accession>
<evidence type="ECO:0000256" key="1">
    <source>
        <dbReference type="PROSITE-ProRule" id="PRU00047"/>
    </source>
</evidence>
<dbReference type="InterPro" id="IPR001878">
    <property type="entry name" value="Znf_CCHC"/>
</dbReference>
<keyword evidence="1" id="KW-0479">Metal-binding</keyword>
<dbReference type="EMBL" id="CAGKOT010000030">
    <property type="protein sequence ID" value="CAB5372080.1"/>
    <property type="molecule type" value="Genomic_DNA"/>
</dbReference>
<dbReference type="PROSITE" id="PS50158">
    <property type="entry name" value="ZF_CCHC"/>
    <property type="match status" value="1"/>
</dbReference>
<gene>
    <name evidence="3" type="ORF">CHRIB12_LOCUS13399</name>
</gene>
<dbReference type="Proteomes" id="UP000684084">
    <property type="component" value="Unassembled WGS sequence"/>
</dbReference>
<feature type="domain" description="CCHC-type" evidence="2">
    <location>
        <begin position="240"/>
        <end position="257"/>
    </location>
</feature>
<protein>
    <recommendedName>
        <fullName evidence="2">CCHC-type domain-containing protein</fullName>
    </recommendedName>
</protein>
<proteinExistence type="predicted"/>
<organism evidence="3 4">
    <name type="scientific">Rhizophagus irregularis</name>
    <dbReference type="NCBI Taxonomy" id="588596"/>
    <lineage>
        <taxon>Eukaryota</taxon>
        <taxon>Fungi</taxon>
        <taxon>Fungi incertae sedis</taxon>
        <taxon>Mucoromycota</taxon>
        <taxon>Glomeromycotina</taxon>
        <taxon>Glomeromycetes</taxon>
        <taxon>Glomerales</taxon>
        <taxon>Glomeraceae</taxon>
        <taxon>Rhizophagus</taxon>
    </lineage>
</organism>
<dbReference type="VEuPathDB" id="FungiDB:RhiirFUN_019840"/>
<dbReference type="OrthoDB" id="2320923at2759"/>
<reference evidence="3" key="1">
    <citation type="submission" date="2020-05" db="EMBL/GenBank/DDBJ databases">
        <authorList>
            <person name="Rincon C."/>
            <person name="Sanders R I."/>
            <person name="Robbins C."/>
            <person name="Chaturvedi A."/>
        </authorList>
    </citation>
    <scope>NUCLEOTIDE SEQUENCE</scope>
    <source>
        <strain evidence="3">CHB12</strain>
    </source>
</reference>
<evidence type="ECO:0000313" key="3">
    <source>
        <dbReference type="EMBL" id="CAB5372080.1"/>
    </source>
</evidence>
<name>A0A916EAG3_9GLOM</name>
<evidence type="ECO:0000259" key="2">
    <source>
        <dbReference type="PROSITE" id="PS50158"/>
    </source>
</evidence>
<keyword evidence="1" id="KW-0863">Zinc-finger</keyword>